<dbReference type="SUPFAM" id="SSF52317">
    <property type="entry name" value="Class I glutamine amidotransferase-like"/>
    <property type="match status" value="1"/>
</dbReference>
<dbReference type="InterPro" id="IPR052158">
    <property type="entry name" value="INH-QAR"/>
</dbReference>
<evidence type="ECO:0000259" key="4">
    <source>
        <dbReference type="PROSITE" id="PS01124"/>
    </source>
</evidence>
<dbReference type="Gene3D" id="1.10.10.60">
    <property type="entry name" value="Homeodomain-like"/>
    <property type="match status" value="1"/>
</dbReference>
<dbReference type="InterPro" id="IPR018060">
    <property type="entry name" value="HTH_AraC"/>
</dbReference>
<dbReference type="InterPro" id="IPR002818">
    <property type="entry name" value="DJ-1/PfpI"/>
</dbReference>
<dbReference type="PROSITE" id="PS00041">
    <property type="entry name" value="HTH_ARAC_FAMILY_1"/>
    <property type="match status" value="1"/>
</dbReference>
<keyword evidence="6" id="KW-1185">Reference proteome</keyword>
<dbReference type="InterPro" id="IPR009057">
    <property type="entry name" value="Homeodomain-like_sf"/>
</dbReference>
<dbReference type="PROSITE" id="PS01124">
    <property type="entry name" value="HTH_ARAC_FAMILY_2"/>
    <property type="match status" value="1"/>
</dbReference>
<dbReference type="SMART" id="SM00342">
    <property type="entry name" value="HTH_ARAC"/>
    <property type="match status" value="1"/>
</dbReference>
<dbReference type="EMBL" id="FYDG01000002">
    <property type="protein sequence ID" value="SNB64987.1"/>
    <property type="molecule type" value="Genomic_DNA"/>
</dbReference>
<keyword evidence="2" id="KW-0238">DNA-binding</keyword>
<dbReference type="PRINTS" id="PR00032">
    <property type="entry name" value="HTHARAC"/>
</dbReference>
<dbReference type="SUPFAM" id="SSF46689">
    <property type="entry name" value="Homeodomain-like"/>
    <property type="match status" value="1"/>
</dbReference>
<dbReference type="GO" id="GO:0043565">
    <property type="term" value="F:sequence-specific DNA binding"/>
    <property type="evidence" value="ECO:0007669"/>
    <property type="project" value="InterPro"/>
</dbReference>
<dbReference type="Proteomes" id="UP000198418">
    <property type="component" value="Unassembled WGS sequence"/>
</dbReference>
<reference evidence="6" key="1">
    <citation type="submission" date="2017-06" db="EMBL/GenBank/DDBJ databases">
        <authorList>
            <person name="Varghese N."/>
            <person name="Submissions S."/>
        </authorList>
    </citation>
    <scope>NUCLEOTIDE SEQUENCE [LARGE SCALE GENOMIC DNA]</scope>
    <source>
        <strain evidence="6">DSM 137</strain>
    </source>
</reference>
<gene>
    <name evidence="5" type="ORF">SAMN06265338_102130</name>
</gene>
<dbReference type="PANTHER" id="PTHR43130:SF3">
    <property type="entry name" value="HTH-TYPE TRANSCRIPTIONAL REGULATOR RV1931C"/>
    <property type="match status" value="1"/>
</dbReference>
<keyword evidence="1" id="KW-0805">Transcription regulation</keyword>
<dbReference type="GO" id="GO:0003700">
    <property type="term" value="F:DNA-binding transcription factor activity"/>
    <property type="evidence" value="ECO:0007669"/>
    <property type="project" value="InterPro"/>
</dbReference>
<sequence length="322" mass="34991">MENARRIGFLLLPDFPLMSYASAIEPLRAANVLAGEAIYQWSHLTVDGAPARASVGLEIVPDLPLESAQDLDALFVCAGGNPAGFDHKPTFARLRALAAAGVEIGGMSGGAFILARAGLLRRRRCTIHWEHIPALLEEFPDLLLERTLYVFDGDRSGGGGGLATCAGGLAAFDMMVDLIGRRHGARLAMAVGEWYLRTQSRSGEQPQRVSLRERTRVANSKVLKALALMEERIERPLARGALARAAGVSLRQLERLFADHLGETLAAHYLGLRLDRARNLLRQTSLPVVEVALACGFAASGHFSKRYKARFGCAPSDERRRS</sequence>
<dbReference type="AlphaFoldDB" id="A0A212QZ28"/>
<dbReference type="Pfam" id="PF01965">
    <property type="entry name" value="DJ-1_PfpI"/>
    <property type="match status" value="1"/>
</dbReference>
<dbReference type="PANTHER" id="PTHR43130">
    <property type="entry name" value="ARAC-FAMILY TRANSCRIPTIONAL REGULATOR"/>
    <property type="match status" value="1"/>
</dbReference>
<dbReference type="Gene3D" id="3.40.50.880">
    <property type="match status" value="1"/>
</dbReference>
<dbReference type="RefSeq" id="WP_244593087.1">
    <property type="nucleotide sequence ID" value="NZ_FYDG01000002.1"/>
</dbReference>
<evidence type="ECO:0000256" key="1">
    <source>
        <dbReference type="ARBA" id="ARBA00023015"/>
    </source>
</evidence>
<dbReference type="Pfam" id="PF12833">
    <property type="entry name" value="HTH_18"/>
    <property type="match status" value="1"/>
</dbReference>
<evidence type="ECO:0000313" key="5">
    <source>
        <dbReference type="EMBL" id="SNB64987.1"/>
    </source>
</evidence>
<organism evidence="5 6">
    <name type="scientific">Rhodoblastus acidophilus</name>
    <name type="common">Rhodopseudomonas acidophila</name>
    <dbReference type="NCBI Taxonomy" id="1074"/>
    <lineage>
        <taxon>Bacteria</taxon>
        <taxon>Pseudomonadati</taxon>
        <taxon>Pseudomonadota</taxon>
        <taxon>Alphaproteobacteria</taxon>
        <taxon>Hyphomicrobiales</taxon>
        <taxon>Rhodoblastaceae</taxon>
        <taxon>Rhodoblastus</taxon>
    </lineage>
</organism>
<dbReference type="CDD" id="cd03136">
    <property type="entry name" value="GATase1_AraC_ArgR_like"/>
    <property type="match status" value="1"/>
</dbReference>
<evidence type="ECO:0000256" key="2">
    <source>
        <dbReference type="ARBA" id="ARBA00023125"/>
    </source>
</evidence>
<feature type="domain" description="HTH araC/xylS-type" evidence="4">
    <location>
        <begin position="223"/>
        <end position="321"/>
    </location>
</feature>
<proteinExistence type="predicted"/>
<protein>
    <submittedName>
        <fullName evidence="5">Transcriptional regulator, AraC family with amidase-like domain</fullName>
    </submittedName>
</protein>
<evidence type="ECO:0000313" key="6">
    <source>
        <dbReference type="Proteomes" id="UP000198418"/>
    </source>
</evidence>
<dbReference type="InterPro" id="IPR018062">
    <property type="entry name" value="HTH_AraC-typ_CS"/>
</dbReference>
<name>A0A212QZ28_RHOAC</name>
<accession>A0A212QZ28</accession>
<dbReference type="InterPro" id="IPR020449">
    <property type="entry name" value="Tscrpt_reg_AraC-type_HTH"/>
</dbReference>
<dbReference type="InterPro" id="IPR029062">
    <property type="entry name" value="Class_I_gatase-like"/>
</dbReference>
<evidence type="ECO:0000256" key="3">
    <source>
        <dbReference type="ARBA" id="ARBA00023163"/>
    </source>
</evidence>
<keyword evidence="3" id="KW-0804">Transcription</keyword>